<sequence>MQGSQLMLMLISSSTSAIYEGPYCLPYLNRYHQPKSRLNQGNPPPLPPSSKPPSLRASIPISISKLHASIIYLLSLDS</sequence>
<reference evidence="2 3" key="1">
    <citation type="submission" date="2019-04" db="EMBL/GenBank/DDBJ databases">
        <title>Comparative genomics and transcriptomics to analyze fruiting body development in filamentous ascomycetes.</title>
        <authorList>
            <consortium name="DOE Joint Genome Institute"/>
            <person name="Lutkenhaus R."/>
            <person name="Traeger S."/>
            <person name="Breuer J."/>
            <person name="Kuo A."/>
            <person name="Lipzen A."/>
            <person name="Pangilinan J."/>
            <person name="Dilworth D."/>
            <person name="Sandor L."/>
            <person name="Poggeler S."/>
            <person name="Barry K."/>
            <person name="Grigoriev I.V."/>
            <person name="Nowrousian M."/>
        </authorList>
    </citation>
    <scope>NUCLEOTIDE SEQUENCE [LARGE SCALE GENOMIC DNA]</scope>
    <source>
        <strain evidence="2 3">CBS 389.68</strain>
    </source>
</reference>
<evidence type="ECO:0000313" key="3">
    <source>
        <dbReference type="Proteomes" id="UP000298138"/>
    </source>
</evidence>
<dbReference type="InParanoid" id="A0A4S2MLT0"/>
<protein>
    <submittedName>
        <fullName evidence="2">Uncharacterized protein</fullName>
    </submittedName>
</protein>
<dbReference type="AlphaFoldDB" id="A0A4S2MLT0"/>
<keyword evidence="3" id="KW-1185">Reference proteome</keyword>
<dbReference type="Proteomes" id="UP000298138">
    <property type="component" value="Unassembled WGS sequence"/>
</dbReference>
<gene>
    <name evidence="2" type="ORF">EX30DRAFT_171195</name>
</gene>
<proteinExistence type="predicted"/>
<feature type="region of interest" description="Disordered" evidence="1">
    <location>
        <begin position="34"/>
        <end position="54"/>
    </location>
</feature>
<name>A0A4S2MLT0_9PEZI</name>
<feature type="compositionally biased region" description="Pro residues" evidence="1">
    <location>
        <begin position="42"/>
        <end position="51"/>
    </location>
</feature>
<evidence type="ECO:0000313" key="2">
    <source>
        <dbReference type="EMBL" id="TGZ78026.1"/>
    </source>
</evidence>
<organism evidence="2 3">
    <name type="scientific">Ascodesmis nigricans</name>
    <dbReference type="NCBI Taxonomy" id="341454"/>
    <lineage>
        <taxon>Eukaryota</taxon>
        <taxon>Fungi</taxon>
        <taxon>Dikarya</taxon>
        <taxon>Ascomycota</taxon>
        <taxon>Pezizomycotina</taxon>
        <taxon>Pezizomycetes</taxon>
        <taxon>Pezizales</taxon>
        <taxon>Ascodesmidaceae</taxon>
        <taxon>Ascodesmis</taxon>
    </lineage>
</organism>
<dbReference type="EMBL" id="ML220146">
    <property type="protein sequence ID" value="TGZ78026.1"/>
    <property type="molecule type" value="Genomic_DNA"/>
</dbReference>
<accession>A0A4S2MLT0</accession>
<evidence type="ECO:0000256" key="1">
    <source>
        <dbReference type="SAM" id="MobiDB-lite"/>
    </source>
</evidence>